<evidence type="ECO:0000256" key="2">
    <source>
        <dbReference type="ARBA" id="ARBA00009560"/>
    </source>
</evidence>
<reference evidence="8 9" key="1">
    <citation type="submission" date="2016-03" db="EMBL/GenBank/DDBJ databases">
        <title>Choanephora cucurbitarum.</title>
        <authorList>
            <person name="Min B."/>
            <person name="Park H."/>
            <person name="Park J.-H."/>
            <person name="Shin H.-D."/>
            <person name="Choi I.-G."/>
        </authorList>
    </citation>
    <scope>NUCLEOTIDE SEQUENCE [LARGE SCALE GENOMIC DNA]</scope>
    <source>
        <strain evidence="8 9">KUS-F28377</strain>
    </source>
</reference>
<dbReference type="FunCoup" id="A0A1C7MY69">
    <property type="interactions" value="383"/>
</dbReference>
<proteinExistence type="inferred from homology"/>
<evidence type="ECO:0000313" key="9">
    <source>
        <dbReference type="Proteomes" id="UP000093000"/>
    </source>
</evidence>
<protein>
    <recommendedName>
        <fullName evidence="6">DNA polymerase epsilon subunit</fullName>
    </recommendedName>
    <alternativeName>
        <fullName evidence="6">DNA polymerase II subunit 2</fullName>
    </alternativeName>
</protein>
<evidence type="ECO:0000256" key="1">
    <source>
        <dbReference type="ARBA" id="ARBA00004123"/>
    </source>
</evidence>
<evidence type="ECO:0000256" key="6">
    <source>
        <dbReference type="PIRNR" id="PIRNR000799"/>
    </source>
</evidence>
<dbReference type="Proteomes" id="UP000093000">
    <property type="component" value="Unassembled WGS sequence"/>
</dbReference>
<dbReference type="Gene3D" id="3.60.21.50">
    <property type="match status" value="1"/>
</dbReference>
<dbReference type="InterPro" id="IPR007185">
    <property type="entry name" value="DNA_pol_a/d/e_bsu"/>
</dbReference>
<keyword evidence="5 6" id="KW-0539">Nucleus</keyword>
<comment type="similarity">
    <text evidence="2 6">Belongs to the DNA polymerase epsilon subunit B family.</text>
</comment>
<dbReference type="GO" id="GO:0006261">
    <property type="term" value="P:DNA-templated DNA replication"/>
    <property type="evidence" value="ECO:0007669"/>
    <property type="project" value="InterPro"/>
</dbReference>
<evidence type="ECO:0000256" key="4">
    <source>
        <dbReference type="ARBA" id="ARBA00023125"/>
    </source>
</evidence>
<comment type="function">
    <text evidence="6">Participates in DNA repair and in chromosomal DNA replication.</text>
</comment>
<dbReference type="PANTHER" id="PTHR12708">
    <property type="entry name" value="DNA POLYMERASE EPSILON SUBUNIT B"/>
    <property type="match status" value="1"/>
</dbReference>
<gene>
    <name evidence="8" type="primary">DPB2</name>
    <name evidence="8" type="ORF">A0J61_10188</name>
</gene>
<accession>A0A1C7MY69</accession>
<comment type="caution">
    <text evidence="8">The sequence shown here is derived from an EMBL/GenBank/DDBJ whole genome shotgun (WGS) entry which is preliminary data.</text>
</comment>
<dbReference type="GO" id="GO:0003677">
    <property type="term" value="F:DNA binding"/>
    <property type="evidence" value="ECO:0007669"/>
    <property type="project" value="UniProtKB-UniRule"/>
</dbReference>
<dbReference type="InterPro" id="IPR016266">
    <property type="entry name" value="POLE2"/>
</dbReference>
<dbReference type="GO" id="GO:0042276">
    <property type="term" value="P:error-prone translesion synthesis"/>
    <property type="evidence" value="ECO:0007669"/>
    <property type="project" value="TreeGrafter"/>
</dbReference>
<dbReference type="InParanoid" id="A0A1C7MY69"/>
<keyword evidence="9" id="KW-1185">Reference proteome</keyword>
<name>A0A1C7MY69_9FUNG</name>
<dbReference type="GO" id="GO:0008622">
    <property type="term" value="C:epsilon DNA polymerase complex"/>
    <property type="evidence" value="ECO:0007669"/>
    <property type="project" value="UniProtKB-UniRule"/>
</dbReference>
<keyword evidence="4 6" id="KW-0238">DNA-binding</keyword>
<dbReference type="AlphaFoldDB" id="A0A1C7MY69"/>
<feature type="domain" description="DNA polymerase alpha/delta/epsilon subunit B" evidence="7">
    <location>
        <begin position="313"/>
        <end position="518"/>
    </location>
</feature>
<evidence type="ECO:0000259" key="7">
    <source>
        <dbReference type="Pfam" id="PF04042"/>
    </source>
</evidence>
<evidence type="ECO:0000256" key="3">
    <source>
        <dbReference type="ARBA" id="ARBA00022705"/>
    </source>
</evidence>
<organism evidence="8 9">
    <name type="scientific">Choanephora cucurbitarum</name>
    <dbReference type="NCBI Taxonomy" id="101091"/>
    <lineage>
        <taxon>Eukaryota</taxon>
        <taxon>Fungi</taxon>
        <taxon>Fungi incertae sedis</taxon>
        <taxon>Mucoromycota</taxon>
        <taxon>Mucoromycotina</taxon>
        <taxon>Mucoromycetes</taxon>
        <taxon>Mucorales</taxon>
        <taxon>Mucorineae</taxon>
        <taxon>Choanephoraceae</taxon>
        <taxon>Choanephoroideae</taxon>
        <taxon>Choanephora</taxon>
    </lineage>
</organism>
<dbReference type="EMBL" id="LUGH01001064">
    <property type="protein sequence ID" value="OBZ81763.1"/>
    <property type="molecule type" value="Genomic_DNA"/>
</dbReference>
<evidence type="ECO:0000256" key="5">
    <source>
        <dbReference type="ARBA" id="ARBA00023242"/>
    </source>
</evidence>
<keyword evidence="3 6" id="KW-0235">DNA replication</keyword>
<comment type="subcellular location">
    <subcellularLocation>
        <location evidence="1 6">Nucleus</location>
    </subcellularLocation>
</comment>
<dbReference type="STRING" id="101091.A0A1C7MY69"/>
<dbReference type="PANTHER" id="PTHR12708:SF0">
    <property type="entry name" value="DNA POLYMERASE EPSILON SUBUNIT 2"/>
    <property type="match status" value="1"/>
</dbReference>
<dbReference type="PIRSF" id="PIRSF000799">
    <property type="entry name" value="DNA_pol_eps_2"/>
    <property type="match status" value="1"/>
</dbReference>
<dbReference type="Pfam" id="PF04042">
    <property type="entry name" value="DNA_pol_E_B"/>
    <property type="match status" value="1"/>
</dbReference>
<sequence length="558" mass="64002">MAPHSKIKIKRAIYTLFTKKYGLHVQTNAARYLETLLESEPDLTEAIEKIIKAYRKRYSEEKQVIVDEGTIREVISSIRHSAAVAASLTPFQREDDAINDSLQEMTIDEPLEEVVNVAQHFHVVSAFDLPRMRYDEQARTFIRSTEKPSLLPEASEKGDMYRERYKLVKQRLLRNDSFCPSAMGGANEKEFIKITPIKSLIGHDGEDFVLFGMLTQMEEGKIHLEDEDAHIELVVNETDYDYGLFTDGSFVLVEGRYGIDHRFHVTEINLPPAESREMTDHVFGHVDFLGLPKPLVDEKLLRAEEEKAKNMFFVILSDVHLDQPKVMNSLRRIFEGYSGGQIPLAFIMIGNFSSKPFVYAGSESDEYKDNFSALADLISEFDQIAAHSNFVFVPGPKDPWAGRSLPQRPILPSFVQRVRQKARKAHFTTNPCRIRYCTQDIVIFREDWLQKLWRNTLLPANLSQDPQLNRHFVRSIVDQAHLSPLPLSVKPVSWAFDNSLRLFPLPHALIVADKCENYGITYEGTHCINPGSFPNSDFTWSNYYPASRISEKRQLQPM</sequence>
<dbReference type="OrthoDB" id="10254730at2759"/>
<evidence type="ECO:0000313" key="8">
    <source>
        <dbReference type="EMBL" id="OBZ81763.1"/>
    </source>
</evidence>